<dbReference type="EMBL" id="UOFF01000449">
    <property type="protein sequence ID" value="VAW57756.1"/>
    <property type="molecule type" value="Genomic_DNA"/>
</dbReference>
<reference evidence="1" key="1">
    <citation type="submission" date="2018-06" db="EMBL/GenBank/DDBJ databases">
        <authorList>
            <person name="Zhirakovskaya E."/>
        </authorList>
    </citation>
    <scope>NUCLEOTIDE SEQUENCE</scope>
</reference>
<evidence type="ECO:0000313" key="1">
    <source>
        <dbReference type="EMBL" id="VAW57756.1"/>
    </source>
</evidence>
<organism evidence="1">
    <name type="scientific">hydrothermal vent metagenome</name>
    <dbReference type="NCBI Taxonomy" id="652676"/>
    <lineage>
        <taxon>unclassified sequences</taxon>
        <taxon>metagenomes</taxon>
        <taxon>ecological metagenomes</taxon>
    </lineage>
</organism>
<name>A0A3B0XN39_9ZZZZ</name>
<proteinExistence type="predicted"/>
<accession>A0A3B0XN39</accession>
<dbReference type="AlphaFoldDB" id="A0A3B0XN39"/>
<protein>
    <submittedName>
        <fullName evidence="1">Uncharacterized protein</fullName>
    </submittedName>
</protein>
<gene>
    <name evidence="1" type="ORF">MNBD_GAMMA07-2234</name>
</gene>
<sequence>MIKKVMITRSVTMLGLVLLVISAFNVNAASLVAFNGTNYSHQENSDILSFRKRNNQRGRKAFSVSELDGTFEVLDDRMNIKKKPLFG</sequence>